<dbReference type="VEuPathDB" id="FungiDB:MELLADRAFT_104527"/>
<feature type="region of interest" description="Disordered" evidence="1">
    <location>
        <begin position="266"/>
        <end position="286"/>
    </location>
</feature>
<keyword evidence="3" id="KW-1185">Reference proteome</keyword>
<dbReference type="RefSeq" id="XP_007407556.1">
    <property type="nucleotide sequence ID" value="XM_007407494.1"/>
</dbReference>
<gene>
    <name evidence="2" type="ORF">MELLADRAFT_104527</name>
</gene>
<accession>F4REZ8</accession>
<evidence type="ECO:0000313" key="3">
    <source>
        <dbReference type="Proteomes" id="UP000001072"/>
    </source>
</evidence>
<name>F4REZ8_MELLP</name>
<protein>
    <submittedName>
        <fullName evidence="2">Uncharacterized protein</fullName>
    </submittedName>
</protein>
<dbReference type="InParanoid" id="F4REZ8"/>
<feature type="compositionally biased region" description="Basic and acidic residues" evidence="1">
    <location>
        <begin position="310"/>
        <end position="330"/>
    </location>
</feature>
<dbReference type="AlphaFoldDB" id="F4REZ8"/>
<dbReference type="HOGENOM" id="CLU_353761_0_0_1"/>
<dbReference type="STRING" id="747676.F4REZ8"/>
<evidence type="ECO:0000256" key="1">
    <source>
        <dbReference type="SAM" id="MobiDB-lite"/>
    </source>
</evidence>
<dbReference type="KEGG" id="mlr:MELLADRAFT_104527"/>
<feature type="compositionally biased region" description="Polar residues" evidence="1">
    <location>
        <begin position="299"/>
        <end position="308"/>
    </location>
</feature>
<feature type="compositionally biased region" description="Low complexity" evidence="1">
    <location>
        <begin position="500"/>
        <end position="512"/>
    </location>
</feature>
<evidence type="ECO:0000313" key="2">
    <source>
        <dbReference type="EMBL" id="EGG09196.1"/>
    </source>
</evidence>
<dbReference type="GeneID" id="18922299"/>
<feature type="region of interest" description="Disordered" evidence="1">
    <location>
        <begin position="457"/>
        <end position="528"/>
    </location>
</feature>
<feature type="region of interest" description="Disordered" evidence="1">
    <location>
        <begin position="299"/>
        <end position="338"/>
    </location>
</feature>
<feature type="compositionally biased region" description="Polar residues" evidence="1">
    <location>
        <begin position="276"/>
        <end position="286"/>
    </location>
</feature>
<organism evidence="3">
    <name type="scientific">Melampsora larici-populina (strain 98AG31 / pathotype 3-4-7)</name>
    <name type="common">Poplar leaf rust fungus</name>
    <dbReference type="NCBI Taxonomy" id="747676"/>
    <lineage>
        <taxon>Eukaryota</taxon>
        <taxon>Fungi</taxon>
        <taxon>Dikarya</taxon>
        <taxon>Basidiomycota</taxon>
        <taxon>Pucciniomycotina</taxon>
        <taxon>Pucciniomycetes</taxon>
        <taxon>Pucciniales</taxon>
        <taxon>Melampsoraceae</taxon>
        <taxon>Melampsora</taxon>
    </lineage>
</organism>
<dbReference type="EMBL" id="GL883098">
    <property type="protein sequence ID" value="EGG09196.1"/>
    <property type="molecule type" value="Genomic_DNA"/>
</dbReference>
<reference evidence="3" key="1">
    <citation type="journal article" date="2011" name="Proc. Natl. Acad. Sci. U.S.A.">
        <title>Obligate biotrophy features unraveled by the genomic analysis of rust fungi.</title>
        <authorList>
            <person name="Duplessis S."/>
            <person name="Cuomo C.A."/>
            <person name="Lin Y.-C."/>
            <person name="Aerts A."/>
            <person name="Tisserant E."/>
            <person name="Veneault-Fourrey C."/>
            <person name="Joly D.L."/>
            <person name="Hacquard S."/>
            <person name="Amselem J."/>
            <person name="Cantarel B.L."/>
            <person name="Chiu R."/>
            <person name="Coutinho P.M."/>
            <person name="Feau N."/>
            <person name="Field M."/>
            <person name="Frey P."/>
            <person name="Gelhaye E."/>
            <person name="Goldberg J."/>
            <person name="Grabherr M.G."/>
            <person name="Kodira C.D."/>
            <person name="Kohler A."/>
            <person name="Kuees U."/>
            <person name="Lindquist E.A."/>
            <person name="Lucas S.M."/>
            <person name="Mago R."/>
            <person name="Mauceli E."/>
            <person name="Morin E."/>
            <person name="Murat C."/>
            <person name="Pangilinan J.L."/>
            <person name="Park R."/>
            <person name="Pearson M."/>
            <person name="Quesneville H."/>
            <person name="Rouhier N."/>
            <person name="Sakthikumar S."/>
            <person name="Salamov A.A."/>
            <person name="Schmutz J."/>
            <person name="Selles B."/>
            <person name="Shapiro H."/>
            <person name="Tanguay P."/>
            <person name="Tuskan G.A."/>
            <person name="Henrissat B."/>
            <person name="Van de Peer Y."/>
            <person name="Rouze P."/>
            <person name="Ellis J.G."/>
            <person name="Dodds P.N."/>
            <person name="Schein J.E."/>
            <person name="Zhong S."/>
            <person name="Hamelin R.C."/>
            <person name="Grigoriev I.V."/>
            <person name="Szabo L.J."/>
            <person name="Martin F."/>
        </authorList>
    </citation>
    <scope>NUCLEOTIDE SEQUENCE [LARGE SCALE GENOMIC DNA]</scope>
    <source>
        <strain evidence="3">98AG31 / pathotype 3-4-7</strain>
    </source>
</reference>
<dbReference type="Proteomes" id="UP000001072">
    <property type="component" value="Unassembled WGS sequence"/>
</dbReference>
<proteinExistence type="predicted"/>
<sequence length="794" mass="89700">MKTPEGRQTVANNDTNVASMASKRRGKDKIYKARMSVVDKLFGADSPEAGLFAHLEVHSEDEITNVDGRAFRHRIRVAWRGAKLDQFISLIDKCIEGREIVPKAKKQAKELTNRGPYSSTLDEDQYLPKKFQKSLVSELWFSKLPGVTAHYLELNDTDIVDINQAIHDLTNLLALDPSQNPVTHWFIGEVWVQLYYRFPKLQQSYLKSNSQRIIKVISKVNNCADQMDYFGPDQIRCCCVPLGCHNERFEFDDQIHSGRLFHRTNFKRHLQKSKNNKNTPMRSTNTNEVLSDQLSSVNTLGSHGQQIQSSEKRKERSENEDKSSGDEDVHRPKKIQRVENSNITLPAITLMTFPTESYKIPQKFLQHKMCLESMMNVAYDHIFHKKSNCSCRKSLTFEKTRVKKWMTSANPKSIPFWKEIPATIQDLLKRFHLKITPIETIIRKQLDKAELEGIYPEDQPSALPHLVPDTDALTECPEDESSEPSSDSRMSYPQAAKSQTSTTTILSHPTTTNRSDASDSSSSTILGAHGPALTPHELKLIHISIEQAITPSWLPVVPSLFGTTAHGSVKAVQWLVLYTVYMVFSLIPYHANAEPNSDSQKIHTAILLATQIINISVSRVMSEEDIQSLGLLLKTYRQHLQTVWPNIKSKPNLHFAQHLPDQCRRLGPPPYTAAWVGERLIGTLVQTPKNFCAANLSITSRNSATRWKEFSPPGDVLHAVKELLQSNSSVSSASIDLMSTSLWRHSGKSYSISSRHLGNSYIEYHINGKHGFGSIEHIVRLGIWDMASSGFGEI</sequence>
<feature type="compositionally biased region" description="Basic residues" evidence="1">
    <location>
        <begin position="266"/>
        <end position="275"/>
    </location>
</feature>